<dbReference type="AlphaFoldDB" id="V8R3Y7"/>
<sequence length="217" mass="25054">MEIIRKIANFFLKADKEDILETIDDVEEFIVNPNDDMKLNVFGADKIQGMFLDVAFCYVTEDIFIIYRAKATQCKTEKNLDEEDMKTLFFQRNEIDKIIKREREAFPVFAALNFSEPIKKIVKHIINKDLMIASHKDSMKVIWLEQNATNLSKVNAHLLLIKKKMMDEIESKGLADRPDDGLMGFADNTSGTTGIQPKDSKEPIEFEPDRKPTLNFK</sequence>
<proteinExistence type="predicted"/>
<evidence type="ECO:0000313" key="2">
    <source>
        <dbReference type="EMBL" id="ETF06836.1"/>
    </source>
</evidence>
<dbReference type="PATRIC" id="fig|1395516.4.peg.3750"/>
<reference evidence="2" key="1">
    <citation type="journal article" date="2014" name="Genome Announc.">
        <title>Draft Genome Sequence of Pseudomonas moraviensis R28-S.</title>
        <authorList>
            <person name="Hunter S.S."/>
            <person name="Yano H."/>
            <person name="Loftie-Eaton W."/>
            <person name="Hughes J."/>
            <person name="De Gelder L."/>
            <person name="Stragier P."/>
            <person name="De Vos P."/>
            <person name="Settles M.L."/>
            <person name="Top E.M."/>
        </authorList>
    </citation>
    <scope>NUCLEOTIDE SEQUENCE [LARGE SCALE GENOMIC DNA]</scope>
    <source>
        <strain evidence="2">R28-S</strain>
    </source>
</reference>
<accession>V8R3Y7</accession>
<organism evidence="2">
    <name type="scientific">Pseudomonas moraviensis R28-S</name>
    <dbReference type="NCBI Taxonomy" id="1395516"/>
    <lineage>
        <taxon>Bacteria</taxon>
        <taxon>Pseudomonadati</taxon>
        <taxon>Pseudomonadota</taxon>
        <taxon>Gammaproteobacteria</taxon>
        <taxon>Pseudomonadales</taxon>
        <taxon>Pseudomonadaceae</taxon>
        <taxon>Pseudomonas</taxon>
    </lineage>
</organism>
<feature type="compositionally biased region" description="Basic and acidic residues" evidence="1">
    <location>
        <begin position="198"/>
        <end position="217"/>
    </location>
</feature>
<dbReference type="HOGENOM" id="CLU_110703_0_0_6"/>
<dbReference type="RefSeq" id="WP_024013729.1">
    <property type="nucleotide sequence ID" value="NZ_CM002330.1"/>
</dbReference>
<protein>
    <submittedName>
        <fullName evidence="2">Uncharacterized protein</fullName>
    </submittedName>
</protein>
<name>V8R3Y7_9PSED</name>
<dbReference type="EMBL" id="AYMZ01000008">
    <property type="protein sequence ID" value="ETF06836.1"/>
    <property type="molecule type" value="Genomic_DNA"/>
</dbReference>
<comment type="caution">
    <text evidence="2">The sequence shown here is derived from an EMBL/GenBank/DDBJ whole genome shotgun (WGS) entry which is preliminary data.</text>
</comment>
<evidence type="ECO:0000256" key="1">
    <source>
        <dbReference type="SAM" id="MobiDB-lite"/>
    </source>
</evidence>
<gene>
    <name evidence="2" type="ORF">PMO01_18475</name>
</gene>
<dbReference type="Proteomes" id="UP000024771">
    <property type="component" value="Chromosome"/>
</dbReference>
<feature type="region of interest" description="Disordered" evidence="1">
    <location>
        <begin position="173"/>
        <end position="217"/>
    </location>
</feature>